<feature type="compositionally biased region" description="Acidic residues" evidence="1">
    <location>
        <begin position="59"/>
        <end position="126"/>
    </location>
</feature>
<dbReference type="RefSeq" id="WP_344543032.1">
    <property type="nucleotide sequence ID" value="NZ_BAAATM010000022.1"/>
</dbReference>
<feature type="region of interest" description="Disordered" evidence="1">
    <location>
        <begin position="48"/>
        <end position="131"/>
    </location>
</feature>
<organism evidence="2 3">
    <name type="scientific">Streptomyces levis</name>
    <dbReference type="NCBI Taxonomy" id="285566"/>
    <lineage>
        <taxon>Bacteria</taxon>
        <taxon>Bacillati</taxon>
        <taxon>Actinomycetota</taxon>
        <taxon>Actinomycetes</taxon>
        <taxon>Kitasatosporales</taxon>
        <taxon>Streptomycetaceae</taxon>
        <taxon>Streptomyces</taxon>
    </lineage>
</organism>
<comment type="caution">
    <text evidence="2">The sequence shown here is derived from an EMBL/GenBank/DDBJ whole genome shotgun (WGS) entry which is preliminary data.</text>
</comment>
<proteinExistence type="predicted"/>
<gene>
    <name evidence="2" type="ORF">GCM10010423_65280</name>
</gene>
<reference evidence="2 3" key="1">
    <citation type="journal article" date="2019" name="Int. J. Syst. Evol. Microbiol.">
        <title>The Global Catalogue of Microorganisms (GCM) 10K type strain sequencing project: providing services to taxonomists for standard genome sequencing and annotation.</title>
        <authorList>
            <consortium name="The Broad Institute Genomics Platform"/>
            <consortium name="The Broad Institute Genome Sequencing Center for Infectious Disease"/>
            <person name="Wu L."/>
            <person name="Ma J."/>
        </authorList>
    </citation>
    <scope>NUCLEOTIDE SEQUENCE [LARGE SCALE GENOMIC DNA]</scope>
    <source>
        <strain evidence="2 3">JCM 6924</strain>
    </source>
</reference>
<dbReference type="Proteomes" id="UP001501095">
    <property type="component" value="Unassembled WGS sequence"/>
</dbReference>
<protein>
    <submittedName>
        <fullName evidence="2">Uncharacterized protein</fullName>
    </submittedName>
</protein>
<name>A0ABN3P124_9ACTN</name>
<accession>A0ABN3P124</accession>
<dbReference type="EMBL" id="BAAATM010000022">
    <property type="protein sequence ID" value="GAA2555051.1"/>
    <property type="molecule type" value="Genomic_DNA"/>
</dbReference>
<evidence type="ECO:0000256" key="1">
    <source>
        <dbReference type="SAM" id="MobiDB-lite"/>
    </source>
</evidence>
<sequence>MPIKTVKKAKTTKTCKGCGGNVAGSASKCQNCGSTDLAKSLILIKKSEATGEEASMSDQELEAASESSESEDVEDIEDEEDDDLEDLEEDDFEPADDDESDEDEDDDEEDDDESEEESDEDEEEDPEVTKRIVRRRVAKSAASDEIQLDITLAALAMVEDICKSYRDPDAYEDAMSEFNNVMDSIAEAGQSGTSISKEDKAAKLKRLRAELARLKALQAKQGGGDDDDVEKSDSDDIYAGLTPQAAEIVRKSQELIEKNTNEQFETIAKSYGALPTSSSDLGGALRFLSENNETAYATITKALGGAAEAVNQSAIFKSFGSPQTDSVSTGQTLEAITKSYQEKDPSLTPEQAMVKAMTDRPDLYNQALRG</sequence>
<evidence type="ECO:0000313" key="3">
    <source>
        <dbReference type="Proteomes" id="UP001501095"/>
    </source>
</evidence>
<keyword evidence="3" id="KW-1185">Reference proteome</keyword>
<evidence type="ECO:0000313" key="2">
    <source>
        <dbReference type="EMBL" id="GAA2555051.1"/>
    </source>
</evidence>